<dbReference type="AlphaFoldDB" id="A0A9D4I2B7"/>
<dbReference type="SMART" id="SM00228">
    <property type="entry name" value="PDZ"/>
    <property type="match status" value="1"/>
</dbReference>
<dbReference type="FunFam" id="2.30.42.10:FF:000060">
    <property type="entry name" value="Connector enhancer of kinase suppressor of Ras 2"/>
    <property type="match status" value="1"/>
</dbReference>
<dbReference type="SUPFAM" id="SSF47769">
    <property type="entry name" value="SAM/Pointed domain"/>
    <property type="match status" value="1"/>
</dbReference>
<evidence type="ECO:0000259" key="3">
    <source>
        <dbReference type="PROSITE" id="PS50003"/>
    </source>
</evidence>
<dbReference type="SMART" id="SM00233">
    <property type="entry name" value="PH"/>
    <property type="match status" value="1"/>
</dbReference>
<feature type="region of interest" description="Disordered" evidence="2">
    <location>
        <begin position="500"/>
        <end position="667"/>
    </location>
</feature>
<dbReference type="Gene3D" id="2.30.42.10">
    <property type="match status" value="1"/>
</dbReference>
<dbReference type="InterPro" id="IPR011993">
    <property type="entry name" value="PH-like_dom_sf"/>
</dbReference>
<feature type="region of interest" description="Disordered" evidence="2">
    <location>
        <begin position="294"/>
        <end position="347"/>
    </location>
</feature>
<accession>A0A9D4I2B7</accession>
<dbReference type="PROSITE" id="PS51290">
    <property type="entry name" value="CRIC"/>
    <property type="match status" value="1"/>
</dbReference>
<evidence type="ECO:0000259" key="5">
    <source>
        <dbReference type="PROSITE" id="PS50106"/>
    </source>
</evidence>
<dbReference type="PROSITE" id="PS50003">
    <property type="entry name" value="PH_DOMAIN"/>
    <property type="match status" value="1"/>
</dbReference>
<dbReference type="Gene3D" id="2.30.29.30">
    <property type="entry name" value="Pleckstrin-homology domain (PH domain)/Phosphotyrosine-binding domain (PTB)"/>
    <property type="match status" value="1"/>
</dbReference>
<feature type="compositionally biased region" description="Polar residues" evidence="2">
    <location>
        <begin position="298"/>
        <end position="310"/>
    </location>
</feature>
<dbReference type="CDD" id="cd06748">
    <property type="entry name" value="PDZ_CNK1_2_3-like"/>
    <property type="match status" value="1"/>
</dbReference>
<feature type="domain" description="PDZ" evidence="5">
    <location>
        <begin position="205"/>
        <end position="287"/>
    </location>
</feature>
<dbReference type="SUPFAM" id="SSF50729">
    <property type="entry name" value="PH domain-like"/>
    <property type="match status" value="1"/>
</dbReference>
<dbReference type="InterPro" id="IPR036034">
    <property type="entry name" value="PDZ_sf"/>
</dbReference>
<feature type="non-terminal residue" evidence="7">
    <location>
        <position position="1"/>
    </location>
</feature>
<feature type="domain" description="PH" evidence="3">
    <location>
        <begin position="731"/>
        <end position="832"/>
    </location>
</feature>
<feature type="compositionally biased region" description="Basic and acidic residues" evidence="2">
    <location>
        <begin position="645"/>
        <end position="656"/>
    </location>
</feature>
<feature type="compositionally biased region" description="Basic and acidic residues" evidence="2">
    <location>
        <begin position="520"/>
        <end position="578"/>
    </location>
</feature>
<evidence type="ECO:0000256" key="1">
    <source>
        <dbReference type="ARBA" id="ARBA00009498"/>
    </source>
</evidence>
<name>A0A9D4I2B7_DREPO</name>
<evidence type="ECO:0000313" key="7">
    <source>
        <dbReference type="EMBL" id="KAH3739871.1"/>
    </source>
</evidence>
<feature type="compositionally biased region" description="Polar residues" evidence="2">
    <location>
        <begin position="627"/>
        <end position="640"/>
    </location>
</feature>
<evidence type="ECO:0000313" key="8">
    <source>
        <dbReference type="Proteomes" id="UP000828390"/>
    </source>
</evidence>
<feature type="domain" description="SAM" evidence="4">
    <location>
        <begin position="1"/>
        <end position="56"/>
    </location>
</feature>
<dbReference type="InterPro" id="IPR001478">
    <property type="entry name" value="PDZ"/>
</dbReference>
<evidence type="ECO:0000256" key="2">
    <source>
        <dbReference type="SAM" id="MobiDB-lite"/>
    </source>
</evidence>
<feature type="region of interest" description="Disordered" evidence="2">
    <location>
        <begin position="842"/>
        <end position="881"/>
    </location>
</feature>
<comment type="similarity">
    <text evidence="1">Belongs to the CNKSR family.</text>
</comment>
<feature type="domain" description="CRIC" evidence="6">
    <location>
        <begin position="64"/>
        <end position="165"/>
    </location>
</feature>
<dbReference type="SUPFAM" id="SSF50156">
    <property type="entry name" value="PDZ domain-like"/>
    <property type="match status" value="1"/>
</dbReference>
<dbReference type="Pfam" id="PF00169">
    <property type="entry name" value="PH"/>
    <property type="match status" value="1"/>
</dbReference>
<feature type="region of interest" description="Disordered" evidence="2">
    <location>
        <begin position="897"/>
        <end position="920"/>
    </location>
</feature>
<comment type="caution">
    <text evidence="7">The sequence shown here is derived from an EMBL/GenBank/DDBJ whole genome shotgun (WGS) entry which is preliminary data.</text>
</comment>
<dbReference type="Proteomes" id="UP000828390">
    <property type="component" value="Unassembled WGS sequence"/>
</dbReference>
<reference evidence="7" key="1">
    <citation type="journal article" date="2019" name="bioRxiv">
        <title>The Genome of the Zebra Mussel, Dreissena polymorpha: A Resource for Invasive Species Research.</title>
        <authorList>
            <person name="McCartney M.A."/>
            <person name="Auch B."/>
            <person name="Kono T."/>
            <person name="Mallez S."/>
            <person name="Zhang Y."/>
            <person name="Obille A."/>
            <person name="Becker A."/>
            <person name="Abrahante J.E."/>
            <person name="Garbe J."/>
            <person name="Badalamenti J.P."/>
            <person name="Herman A."/>
            <person name="Mangelson H."/>
            <person name="Liachko I."/>
            <person name="Sullivan S."/>
            <person name="Sone E.D."/>
            <person name="Koren S."/>
            <person name="Silverstein K.A.T."/>
            <person name="Beckman K.B."/>
            <person name="Gohl D.M."/>
        </authorList>
    </citation>
    <scope>NUCLEOTIDE SEQUENCE</scope>
    <source>
        <strain evidence="7">Duluth1</strain>
        <tissue evidence="7">Whole animal</tissue>
    </source>
</reference>
<evidence type="ECO:0000259" key="4">
    <source>
        <dbReference type="PROSITE" id="PS50105"/>
    </source>
</evidence>
<protein>
    <recommendedName>
        <fullName evidence="9">Connector enhancer of kinase suppressor of ras 2</fullName>
    </recommendedName>
</protein>
<organism evidence="7 8">
    <name type="scientific">Dreissena polymorpha</name>
    <name type="common">Zebra mussel</name>
    <name type="synonym">Mytilus polymorpha</name>
    <dbReference type="NCBI Taxonomy" id="45954"/>
    <lineage>
        <taxon>Eukaryota</taxon>
        <taxon>Metazoa</taxon>
        <taxon>Spiralia</taxon>
        <taxon>Lophotrochozoa</taxon>
        <taxon>Mollusca</taxon>
        <taxon>Bivalvia</taxon>
        <taxon>Autobranchia</taxon>
        <taxon>Heteroconchia</taxon>
        <taxon>Euheterodonta</taxon>
        <taxon>Imparidentia</taxon>
        <taxon>Neoheterodontei</taxon>
        <taxon>Myida</taxon>
        <taxon>Dreissenoidea</taxon>
        <taxon>Dreissenidae</taxon>
        <taxon>Dreissena</taxon>
    </lineage>
</organism>
<feature type="compositionally biased region" description="Low complexity" evidence="2">
    <location>
        <begin position="615"/>
        <end position="626"/>
    </location>
</feature>
<keyword evidence="8" id="KW-1185">Reference proteome</keyword>
<dbReference type="PROSITE" id="PS50106">
    <property type="entry name" value="PDZ"/>
    <property type="match status" value="1"/>
</dbReference>
<proteinExistence type="inferred from homology"/>
<dbReference type="PROSITE" id="PS50105">
    <property type="entry name" value="SAM_DOMAIN"/>
    <property type="match status" value="1"/>
</dbReference>
<dbReference type="EMBL" id="JAIWYP010000011">
    <property type="protein sequence ID" value="KAH3739871.1"/>
    <property type="molecule type" value="Genomic_DNA"/>
</dbReference>
<dbReference type="InterPro" id="IPR013761">
    <property type="entry name" value="SAM/pointed_sf"/>
</dbReference>
<evidence type="ECO:0000259" key="6">
    <source>
        <dbReference type="PROSITE" id="PS51290"/>
    </source>
</evidence>
<reference evidence="7" key="2">
    <citation type="submission" date="2020-11" db="EMBL/GenBank/DDBJ databases">
        <authorList>
            <person name="McCartney M.A."/>
            <person name="Auch B."/>
            <person name="Kono T."/>
            <person name="Mallez S."/>
            <person name="Becker A."/>
            <person name="Gohl D.M."/>
            <person name="Silverstein K.A.T."/>
            <person name="Koren S."/>
            <person name="Bechman K.B."/>
            <person name="Herman A."/>
            <person name="Abrahante J.E."/>
            <person name="Garbe J."/>
        </authorList>
    </citation>
    <scope>NUCLEOTIDE SEQUENCE</scope>
    <source>
        <strain evidence="7">Duluth1</strain>
        <tissue evidence="7">Whole animal</tissue>
    </source>
</reference>
<gene>
    <name evidence="7" type="ORF">DPMN_046561</name>
</gene>
<dbReference type="InterPro" id="IPR051566">
    <property type="entry name" value="CNKSR"/>
</dbReference>
<dbReference type="PANTHER" id="PTHR12844:SF42">
    <property type="entry name" value="CONNECTOR ENHANCER OF KSR PROTEIN CNK"/>
    <property type="match status" value="1"/>
</dbReference>
<dbReference type="Pfam" id="PF10534">
    <property type="entry name" value="CRIC_ras_sig"/>
    <property type="match status" value="1"/>
</dbReference>
<dbReference type="InterPro" id="IPR001660">
    <property type="entry name" value="SAM"/>
</dbReference>
<dbReference type="Gene3D" id="1.10.150.50">
    <property type="entry name" value="Transcription Factor, Ets-1"/>
    <property type="match status" value="1"/>
</dbReference>
<dbReference type="Pfam" id="PF00595">
    <property type="entry name" value="PDZ"/>
    <property type="match status" value="1"/>
</dbReference>
<dbReference type="PANTHER" id="PTHR12844">
    <property type="entry name" value="CONNECTOR ENCHANCER OF KINASE SUPPRESSOR OF RAS"/>
    <property type="match status" value="1"/>
</dbReference>
<feature type="compositionally biased region" description="Low complexity" evidence="2">
    <location>
        <begin position="845"/>
        <end position="865"/>
    </location>
</feature>
<sequence length="987" mass="110119">LDMDDAMIPYMHYFLASAVDGKKLMVMTHSDLEKLNVLKFGHQELILEAIDLLKNLRYGYETENLQTLALQLGCKARSLKSEVRARTSENDRNRANIHTNEVRTRKLPINILSTVADLVAKLKSLVGWMDKAPFSGFHDLCLTRNSIVKHGLDLISMCQREMSLVDFEYNITNTTTLLSDICEKLVIGSPESPLDPLYLQPAALELATIRKKQGEELGMHLLFSYDGVHVISGVKDMSPADLCGKIEKGDEVIQVNNQIVAGWSLKKLVNLLKENPKEVTLLLKKRPRHIVPYGQMPNKRQAQGQVSTLPKSRKKLRSRDGDSTKLRPSLQELVNSVPGAGEHEDMDSPKIASTMRYTKEVNDGNDTDNDVFRSGSESPQFTQYTLPVQPDTKQRRATVSGGSPPLSRPLLVIEDIDTPTRPKSFTIPSSTGSMPHEIIINSPSGENLSELSKLASALEKRQEYKTKSTPPSLEFSVRKPTPKIVEPKTLDVPDIQFIMRKETKASSDSASSGKTPPKSADTKDNVSKVGKLEAEKGKDHQKKTAESVHKHAEKSPSTDSKDEKDIKVVSNDIEDKKVIKSANIHNKQSEAAVDDSQDIRVSDSQNLTPDNPLDSSSDSVAMSESSINYSQTSVESSILSQPPDVDDHFHSSDKEVPTVSPAGHKDHKEKHVGFEGVDSDKEGDPNNSYVCRIVGGVVQKIPVESPSTVQRRQKTGRKRVNRRISCKDLGTGDCEGWLFKRRNKNSVFQSNWHTRWCVIKEFNFFCFHGQEALKAEVVIHLPAFRVSPVESSVLKTNKYAFKIHNAGTSFTFASDRQEDMSKWMNRMGLASINLKREVKVDPNRSPYCSESDSDSSSHQGSKESSPAPSPQISRHKQSSLAVAPTDLRASQEDLPAMLRKSSQRGQSILGEDKNKQRRKTITKEFANKVSPEVIAMKKKGALERTLRAKEMELEEIDAILTSKSPEKLRSFKQSLDKRQQPELTTNI</sequence>
<dbReference type="Pfam" id="PF00536">
    <property type="entry name" value="SAM_1"/>
    <property type="match status" value="1"/>
</dbReference>
<evidence type="ECO:0008006" key="9">
    <source>
        <dbReference type="Google" id="ProtNLM"/>
    </source>
</evidence>
<dbReference type="InterPro" id="IPR001849">
    <property type="entry name" value="PH_domain"/>
</dbReference>
<feature type="region of interest" description="Disordered" evidence="2">
    <location>
        <begin position="390"/>
        <end position="409"/>
    </location>
</feature>
<dbReference type="InterPro" id="IPR017874">
    <property type="entry name" value="CRIC_domain"/>
</dbReference>